<protein>
    <submittedName>
        <fullName evidence="1">Uncharacterized protein</fullName>
    </submittedName>
</protein>
<sequence>MKQPNSNQNNNIHTLDERESYFSYILSPYKDSNHQEKPFNGHHRVESAIKNGDNKKCNGDIDCEAEVFIRLKHKKLELSKTMSMVIID</sequence>
<evidence type="ECO:0000313" key="2">
    <source>
        <dbReference type="Proteomes" id="UP000596660"/>
    </source>
</evidence>
<dbReference type="Gramene" id="AUR62005481-RA">
    <property type="protein sequence ID" value="AUR62005481-RA:cds"/>
    <property type="gene ID" value="AUR62005481"/>
</dbReference>
<dbReference type="Proteomes" id="UP000596660">
    <property type="component" value="Unplaced"/>
</dbReference>
<accession>A0A803L0U3</accession>
<evidence type="ECO:0000313" key="1">
    <source>
        <dbReference type="EnsemblPlants" id="AUR62005481-RA:cds"/>
    </source>
</evidence>
<name>A0A803L0U3_CHEQI</name>
<keyword evidence="2" id="KW-1185">Reference proteome</keyword>
<proteinExistence type="predicted"/>
<reference evidence="1" key="1">
    <citation type="journal article" date="2017" name="Nature">
        <title>The genome of Chenopodium quinoa.</title>
        <authorList>
            <person name="Jarvis D.E."/>
            <person name="Ho Y.S."/>
            <person name="Lightfoot D.J."/>
            <person name="Schmoeckel S.M."/>
            <person name="Li B."/>
            <person name="Borm T.J.A."/>
            <person name="Ohyanagi H."/>
            <person name="Mineta K."/>
            <person name="Michell C.T."/>
            <person name="Saber N."/>
            <person name="Kharbatia N.M."/>
            <person name="Rupper R.R."/>
            <person name="Sharp A.R."/>
            <person name="Dally N."/>
            <person name="Boughton B.A."/>
            <person name="Woo Y.H."/>
            <person name="Gao G."/>
            <person name="Schijlen E.G.W.M."/>
            <person name="Guo X."/>
            <person name="Momin A.A."/>
            <person name="Negrao S."/>
            <person name="Al-Babili S."/>
            <person name="Gehring C."/>
            <person name="Roessner U."/>
            <person name="Jung C."/>
            <person name="Murphy K."/>
            <person name="Arold S.T."/>
            <person name="Gojobori T."/>
            <person name="van der Linden C.G."/>
            <person name="van Loo E.N."/>
            <person name="Jellen E.N."/>
            <person name="Maughan P.J."/>
            <person name="Tester M."/>
        </authorList>
    </citation>
    <scope>NUCLEOTIDE SEQUENCE [LARGE SCALE GENOMIC DNA]</scope>
    <source>
        <strain evidence="1">cv. PI 614886</strain>
    </source>
</reference>
<organism evidence="1 2">
    <name type="scientific">Chenopodium quinoa</name>
    <name type="common">Quinoa</name>
    <dbReference type="NCBI Taxonomy" id="63459"/>
    <lineage>
        <taxon>Eukaryota</taxon>
        <taxon>Viridiplantae</taxon>
        <taxon>Streptophyta</taxon>
        <taxon>Embryophyta</taxon>
        <taxon>Tracheophyta</taxon>
        <taxon>Spermatophyta</taxon>
        <taxon>Magnoliopsida</taxon>
        <taxon>eudicotyledons</taxon>
        <taxon>Gunneridae</taxon>
        <taxon>Pentapetalae</taxon>
        <taxon>Caryophyllales</taxon>
        <taxon>Chenopodiaceae</taxon>
        <taxon>Chenopodioideae</taxon>
        <taxon>Atripliceae</taxon>
        <taxon>Chenopodium</taxon>
    </lineage>
</organism>
<dbReference type="AlphaFoldDB" id="A0A803L0U3"/>
<dbReference type="OMA" id="DHHKVEN"/>
<reference evidence="1" key="2">
    <citation type="submission" date="2021-03" db="UniProtKB">
        <authorList>
            <consortium name="EnsemblPlants"/>
        </authorList>
    </citation>
    <scope>IDENTIFICATION</scope>
</reference>
<dbReference type="EnsemblPlants" id="AUR62005481-RA">
    <property type="protein sequence ID" value="AUR62005481-RA:cds"/>
    <property type="gene ID" value="AUR62005481"/>
</dbReference>